<dbReference type="AlphaFoldDB" id="A0A0F6ABY1"/>
<sequence>MERNSWLKEYQNKGFTVLPELFSDDALHGIEHHLSAYLEKIKEGVVFEKDGQTVRGAHGLHLFDDFFAELTKNEKILPLARQALDGDVYVHQFKVNFKQSYSGKSWPWHQDYVFWRELDFVPTPNLINIAIFLDDVDYLGGPLWFIPESHTLGDLSANQLSDQKGESWKDNVAEYLNFQVPADEVSKLSPSKQAVAMTGKAGDVVLFNPQLVHCSANNLSDNSRRLLIITYNQSANLPLKTSSRPDFLCSPFVESL</sequence>
<dbReference type="Gene3D" id="2.60.120.620">
    <property type="entry name" value="q2cbj1_9rhob like domain"/>
    <property type="match status" value="1"/>
</dbReference>
<evidence type="ECO:0000313" key="2">
    <source>
        <dbReference type="EMBL" id="KKE83732.1"/>
    </source>
</evidence>
<accession>A0A0F6ABY1</accession>
<comment type="caution">
    <text evidence="2">The sequence shown here is derived from an EMBL/GenBank/DDBJ whole genome shotgun (WGS) entry which is preliminary data.</text>
</comment>
<gene>
    <name evidence="2" type="ORF">N479_12965</name>
</gene>
<evidence type="ECO:0008006" key="4">
    <source>
        <dbReference type="Google" id="ProtNLM"/>
    </source>
</evidence>
<dbReference type="RefSeq" id="WP_046356030.1">
    <property type="nucleotide sequence ID" value="NZ_AUXW01000142.1"/>
</dbReference>
<dbReference type="GO" id="GO:0005506">
    <property type="term" value="F:iron ion binding"/>
    <property type="evidence" value="ECO:0007669"/>
    <property type="project" value="UniProtKB-ARBA"/>
</dbReference>
<name>A0A0F6ABY1_9GAMM</name>
<reference evidence="2 3" key="1">
    <citation type="journal article" date="2015" name="BMC Genomics">
        <title>Genome mining reveals unlocked bioactive potential of marine Gram-negative bacteria.</title>
        <authorList>
            <person name="Machado H."/>
            <person name="Sonnenschein E.C."/>
            <person name="Melchiorsen J."/>
            <person name="Gram L."/>
        </authorList>
    </citation>
    <scope>NUCLEOTIDE SEQUENCE [LARGE SCALE GENOMIC DNA]</scope>
    <source>
        <strain evidence="2 3">S4054</strain>
    </source>
</reference>
<dbReference type="SUPFAM" id="SSF51197">
    <property type="entry name" value="Clavaminate synthase-like"/>
    <property type="match status" value="1"/>
</dbReference>
<dbReference type="Proteomes" id="UP000033434">
    <property type="component" value="Unassembled WGS sequence"/>
</dbReference>
<dbReference type="EMBL" id="AUXW01000142">
    <property type="protein sequence ID" value="KKE83732.1"/>
    <property type="molecule type" value="Genomic_DNA"/>
</dbReference>
<evidence type="ECO:0000313" key="3">
    <source>
        <dbReference type="Proteomes" id="UP000033434"/>
    </source>
</evidence>
<dbReference type="PATRIC" id="fig|1129367.4.peg.2388"/>
<protein>
    <recommendedName>
        <fullName evidence="4">Phytanoyl-CoA dioxygenase</fullName>
    </recommendedName>
</protein>
<proteinExistence type="predicted"/>
<evidence type="ECO:0000256" key="1">
    <source>
        <dbReference type="ARBA" id="ARBA00001954"/>
    </source>
</evidence>
<dbReference type="PANTHER" id="PTHR20883:SF48">
    <property type="entry name" value="ECTOINE DIOXYGENASE"/>
    <property type="match status" value="1"/>
</dbReference>
<dbReference type="InterPro" id="IPR008775">
    <property type="entry name" value="Phytyl_CoA_dOase-like"/>
</dbReference>
<dbReference type="PANTHER" id="PTHR20883">
    <property type="entry name" value="PHYTANOYL-COA DIOXYGENASE DOMAIN CONTAINING 1"/>
    <property type="match status" value="1"/>
</dbReference>
<comment type="cofactor">
    <cofactor evidence="1">
        <name>Fe(2+)</name>
        <dbReference type="ChEBI" id="CHEBI:29033"/>
    </cofactor>
</comment>
<organism evidence="2 3">
    <name type="scientific">Pseudoalteromonas luteoviolacea S4054</name>
    <dbReference type="NCBI Taxonomy" id="1129367"/>
    <lineage>
        <taxon>Bacteria</taxon>
        <taxon>Pseudomonadati</taxon>
        <taxon>Pseudomonadota</taxon>
        <taxon>Gammaproteobacteria</taxon>
        <taxon>Alteromonadales</taxon>
        <taxon>Pseudoalteromonadaceae</taxon>
        <taxon>Pseudoalteromonas</taxon>
    </lineage>
</organism>
<dbReference type="Pfam" id="PF05721">
    <property type="entry name" value="PhyH"/>
    <property type="match status" value="1"/>
</dbReference>
<dbReference type="GO" id="GO:0016706">
    <property type="term" value="F:2-oxoglutarate-dependent dioxygenase activity"/>
    <property type="evidence" value="ECO:0007669"/>
    <property type="project" value="UniProtKB-ARBA"/>
</dbReference>